<protein>
    <submittedName>
        <fullName evidence="2">Uncharacterized protein</fullName>
    </submittedName>
</protein>
<reference evidence="2" key="1">
    <citation type="submission" date="2021-02" db="EMBL/GenBank/DDBJ databases">
        <authorList>
            <person name="Nowell W R."/>
        </authorList>
    </citation>
    <scope>NUCLEOTIDE SEQUENCE</scope>
</reference>
<dbReference type="AlphaFoldDB" id="A0A815JBQ5"/>
<evidence type="ECO:0000313" key="3">
    <source>
        <dbReference type="EMBL" id="CAF4268719.1"/>
    </source>
</evidence>
<evidence type="ECO:0000256" key="1">
    <source>
        <dbReference type="SAM" id="MobiDB-lite"/>
    </source>
</evidence>
<keyword evidence="4" id="KW-1185">Reference proteome</keyword>
<sequence>MAPKKGDSKSKKRIQERQKDDRKKMKRRTSKNYNLKIRERDRTRKARQRLNSKTPREQPLSDRVTARRKEGVRRRRAYVTQLRRRIEQLIKLSYVHRIQVKRLRCQLLKQKQKIEHLTNLLKSNYKISSNSSVTDTDETMNTDGNVTKNITVKVCWHIK</sequence>
<name>A0A815JBQ5_9BILA</name>
<evidence type="ECO:0000313" key="4">
    <source>
        <dbReference type="Proteomes" id="UP000663829"/>
    </source>
</evidence>
<accession>A0A815JBQ5</accession>
<comment type="caution">
    <text evidence="2">The sequence shown here is derived from an EMBL/GenBank/DDBJ whole genome shotgun (WGS) entry which is preliminary data.</text>
</comment>
<dbReference type="EMBL" id="CAJNOQ010016232">
    <property type="protein sequence ID" value="CAF1377302.1"/>
    <property type="molecule type" value="Genomic_DNA"/>
</dbReference>
<feature type="compositionally biased region" description="Basic and acidic residues" evidence="1">
    <location>
        <begin position="1"/>
        <end position="23"/>
    </location>
</feature>
<evidence type="ECO:0000313" key="2">
    <source>
        <dbReference type="EMBL" id="CAF1377302.1"/>
    </source>
</evidence>
<organism evidence="2 4">
    <name type="scientific">Didymodactylos carnosus</name>
    <dbReference type="NCBI Taxonomy" id="1234261"/>
    <lineage>
        <taxon>Eukaryota</taxon>
        <taxon>Metazoa</taxon>
        <taxon>Spiralia</taxon>
        <taxon>Gnathifera</taxon>
        <taxon>Rotifera</taxon>
        <taxon>Eurotatoria</taxon>
        <taxon>Bdelloidea</taxon>
        <taxon>Philodinida</taxon>
        <taxon>Philodinidae</taxon>
        <taxon>Didymodactylos</taxon>
    </lineage>
</organism>
<proteinExistence type="predicted"/>
<feature type="compositionally biased region" description="Basic and acidic residues" evidence="1">
    <location>
        <begin position="54"/>
        <end position="69"/>
    </location>
</feature>
<dbReference type="EMBL" id="CAJOBC010079102">
    <property type="protein sequence ID" value="CAF4268719.1"/>
    <property type="molecule type" value="Genomic_DNA"/>
</dbReference>
<feature type="region of interest" description="Disordered" evidence="1">
    <location>
        <begin position="1"/>
        <end position="70"/>
    </location>
</feature>
<dbReference type="Proteomes" id="UP000663829">
    <property type="component" value="Unassembled WGS sequence"/>
</dbReference>
<gene>
    <name evidence="2" type="ORF">GPM918_LOCUS32155</name>
    <name evidence="3" type="ORF">SRO942_LOCUS32817</name>
</gene>
<dbReference type="Proteomes" id="UP000681722">
    <property type="component" value="Unassembled WGS sequence"/>
</dbReference>